<dbReference type="PANTHER" id="PTHR14571">
    <property type="entry name" value="HISTONE-LYSINE N-METHYLTRANSFERASE SET-26-RELATED"/>
    <property type="match status" value="1"/>
</dbReference>
<keyword evidence="7" id="KW-1185">Reference proteome</keyword>
<comment type="caution">
    <text evidence="6">The sequence shown here is derived from an EMBL/GenBank/DDBJ whole genome shotgun (WGS) entry which is preliminary data.</text>
</comment>
<dbReference type="Gene3D" id="3.30.40.10">
    <property type="entry name" value="Zinc/RING finger domain, C3HC4 (zinc finger)"/>
    <property type="match status" value="1"/>
</dbReference>
<evidence type="ECO:0000256" key="5">
    <source>
        <dbReference type="ARBA" id="ARBA00023242"/>
    </source>
</evidence>
<dbReference type="GO" id="GO:0005634">
    <property type="term" value="C:nucleus"/>
    <property type="evidence" value="ECO:0007669"/>
    <property type="project" value="UniProtKB-SubCell"/>
</dbReference>
<evidence type="ECO:0000313" key="6">
    <source>
        <dbReference type="EMBL" id="CAA7025092.1"/>
    </source>
</evidence>
<dbReference type="InterPro" id="IPR019786">
    <property type="entry name" value="Zinc_finger_PHD-type_CS"/>
</dbReference>
<keyword evidence="3" id="KW-0863">Zinc-finger</keyword>
<gene>
    <name evidence="6" type="ORF">MERR_LOCUS12327</name>
</gene>
<evidence type="ECO:0000256" key="4">
    <source>
        <dbReference type="ARBA" id="ARBA00022833"/>
    </source>
</evidence>
<dbReference type="PROSITE" id="PS01359">
    <property type="entry name" value="ZF_PHD_1"/>
    <property type="match status" value="1"/>
</dbReference>
<organism evidence="6 7">
    <name type="scientific">Microthlaspi erraticum</name>
    <dbReference type="NCBI Taxonomy" id="1685480"/>
    <lineage>
        <taxon>Eukaryota</taxon>
        <taxon>Viridiplantae</taxon>
        <taxon>Streptophyta</taxon>
        <taxon>Embryophyta</taxon>
        <taxon>Tracheophyta</taxon>
        <taxon>Spermatophyta</taxon>
        <taxon>Magnoliopsida</taxon>
        <taxon>eudicotyledons</taxon>
        <taxon>Gunneridae</taxon>
        <taxon>Pentapetalae</taxon>
        <taxon>rosids</taxon>
        <taxon>malvids</taxon>
        <taxon>Brassicales</taxon>
        <taxon>Brassicaceae</taxon>
        <taxon>Coluteocarpeae</taxon>
        <taxon>Microthlaspi</taxon>
    </lineage>
</organism>
<dbReference type="EMBL" id="CACVBM020000976">
    <property type="protein sequence ID" value="CAA7025092.1"/>
    <property type="molecule type" value="Genomic_DNA"/>
</dbReference>
<evidence type="ECO:0000256" key="3">
    <source>
        <dbReference type="ARBA" id="ARBA00022771"/>
    </source>
</evidence>
<name>A0A6D2I5W6_9BRAS</name>
<evidence type="ECO:0008006" key="8">
    <source>
        <dbReference type="Google" id="ProtNLM"/>
    </source>
</evidence>
<sequence>MKPHEEWVDGSWTVDCVCGVNFDDGKEMVNCDECGVWVHTWCSRYVKGDDLFVCHKCKTIKNNNDDKAKSLLVTSESMRMEDLSNQSREISLNRGFRACKEIPIEERVHVQGVPGGDLALFESFSSVFSRQLWKCSGYVPKKFEFQFREFPCWDDHKEDVCEIEDQDCGGVLLSASHTNEEKLGLDENRDLGCRETETEDSQIDINREKSLIYPLSTNKRRKEDCESCVKKKVRVVDKEEEDSYNNAIGRL</sequence>
<dbReference type="InterPro" id="IPR011011">
    <property type="entry name" value="Znf_FYVE_PHD"/>
</dbReference>
<proteinExistence type="predicted"/>
<evidence type="ECO:0000313" key="7">
    <source>
        <dbReference type="Proteomes" id="UP000467841"/>
    </source>
</evidence>
<dbReference type="SUPFAM" id="SSF57903">
    <property type="entry name" value="FYVE/PHD zinc finger"/>
    <property type="match status" value="1"/>
</dbReference>
<accession>A0A6D2I5W6</accession>
<reference evidence="6" key="1">
    <citation type="submission" date="2020-01" db="EMBL/GenBank/DDBJ databases">
        <authorList>
            <person name="Mishra B."/>
        </authorList>
    </citation>
    <scope>NUCLEOTIDE SEQUENCE [LARGE SCALE GENOMIC DNA]</scope>
</reference>
<evidence type="ECO:0000256" key="2">
    <source>
        <dbReference type="ARBA" id="ARBA00022723"/>
    </source>
</evidence>
<dbReference type="Proteomes" id="UP000467841">
    <property type="component" value="Unassembled WGS sequence"/>
</dbReference>
<keyword evidence="5" id="KW-0539">Nucleus</keyword>
<comment type="subcellular location">
    <subcellularLocation>
        <location evidence="1">Nucleus</location>
    </subcellularLocation>
</comment>
<protein>
    <recommendedName>
        <fullName evidence="8">Zinc finger PHD-type domain-containing protein</fullName>
    </recommendedName>
</protein>
<keyword evidence="2" id="KW-0479">Metal-binding</keyword>
<dbReference type="OrthoDB" id="79252at2759"/>
<dbReference type="AlphaFoldDB" id="A0A6D2I5W6"/>
<dbReference type="PANTHER" id="PTHR14571:SF9">
    <property type="entry name" value="HISTONE-LYSINE N-METHYLTRANSFERASE SET-26-RELATED"/>
    <property type="match status" value="1"/>
</dbReference>
<keyword evidence="4" id="KW-0862">Zinc</keyword>
<dbReference type="InterPro" id="IPR013083">
    <property type="entry name" value="Znf_RING/FYVE/PHD"/>
</dbReference>
<dbReference type="GO" id="GO:0008270">
    <property type="term" value="F:zinc ion binding"/>
    <property type="evidence" value="ECO:0007669"/>
    <property type="project" value="UniProtKB-KW"/>
</dbReference>
<evidence type="ECO:0000256" key="1">
    <source>
        <dbReference type="ARBA" id="ARBA00004123"/>
    </source>
</evidence>